<reference evidence="1" key="1">
    <citation type="submission" date="2020-06" db="EMBL/GenBank/DDBJ databases">
        <title>Draft genome of Bugula neritina, a colonial animal packing powerful symbionts and potential medicines.</title>
        <authorList>
            <person name="Rayko M."/>
        </authorList>
    </citation>
    <scope>NUCLEOTIDE SEQUENCE [LARGE SCALE GENOMIC DNA]</scope>
    <source>
        <strain evidence="1">Kwan_BN1</strain>
    </source>
</reference>
<organism evidence="1 2">
    <name type="scientific">Bugula neritina</name>
    <name type="common">Brown bryozoan</name>
    <name type="synonym">Sertularia neritina</name>
    <dbReference type="NCBI Taxonomy" id="10212"/>
    <lineage>
        <taxon>Eukaryota</taxon>
        <taxon>Metazoa</taxon>
        <taxon>Spiralia</taxon>
        <taxon>Lophotrochozoa</taxon>
        <taxon>Bryozoa</taxon>
        <taxon>Gymnolaemata</taxon>
        <taxon>Cheilostomatida</taxon>
        <taxon>Flustrina</taxon>
        <taxon>Buguloidea</taxon>
        <taxon>Bugulidae</taxon>
        <taxon>Bugula</taxon>
    </lineage>
</organism>
<protein>
    <submittedName>
        <fullName evidence="1">Uncharacterized protein</fullName>
    </submittedName>
</protein>
<keyword evidence="2" id="KW-1185">Reference proteome</keyword>
<proteinExistence type="predicted"/>
<sequence>MASVLQPNVAHSFNYASDGLQSNLRDVRSGQYYVTHELNREMSGINNGVNHMKLDSDFLTSSKQWGHRFNTEDLNKEKAEAASKIANGSSFVGQYKGNFGIPKVQTLQENQVREMHQWAGDNLGSIKRPINPELNDLHPYAKSAQGRIDQFCDYIGVTDRYTGYRHNLTRGSRDPTKLGMAWLDPSQRNSYSTPQQYNGEKPPGKVFLPASLPRRRLDEYNTHLSIDNMNPLQATKMRSHTAPPTKSIQERCGINTTFPGITEYMKRYNQKRAPEKLTHFNINPTPDFSYYGRPTAAVTYTPNHTEYQTRFEWPECRKIVKKPWLRK</sequence>
<dbReference type="Proteomes" id="UP000593567">
    <property type="component" value="Unassembled WGS sequence"/>
</dbReference>
<gene>
    <name evidence="1" type="ORF">EB796_003764</name>
</gene>
<evidence type="ECO:0000313" key="1">
    <source>
        <dbReference type="EMBL" id="KAF6037915.1"/>
    </source>
</evidence>
<evidence type="ECO:0000313" key="2">
    <source>
        <dbReference type="Proteomes" id="UP000593567"/>
    </source>
</evidence>
<comment type="caution">
    <text evidence="1">The sequence shown here is derived from an EMBL/GenBank/DDBJ whole genome shotgun (WGS) entry which is preliminary data.</text>
</comment>
<dbReference type="AlphaFoldDB" id="A0A7J7KI26"/>
<dbReference type="EMBL" id="VXIV02000495">
    <property type="protein sequence ID" value="KAF6037915.1"/>
    <property type="molecule type" value="Genomic_DNA"/>
</dbReference>
<accession>A0A7J7KI26</accession>
<dbReference type="OrthoDB" id="9979223at2759"/>
<name>A0A7J7KI26_BUGNE</name>